<gene>
    <name evidence="2" type="ORF">PTD2_22002</name>
</gene>
<dbReference type="SUPFAM" id="SSF51182">
    <property type="entry name" value="RmlC-like cupins"/>
    <property type="match status" value="2"/>
</dbReference>
<dbReference type="CDD" id="cd20303">
    <property type="entry name" value="cupin_ChrR_1"/>
    <property type="match status" value="2"/>
</dbReference>
<dbReference type="OrthoDB" id="9801227at2"/>
<accession>A4CAX6</accession>
<dbReference type="InterPro" id="IPR014710">
    <property type="entry name" value="RmlC-like_jellyroll"/>
</dbReference>
<protein>
    <submittedName>
        <fullName evidence="2">Predicted transcription negative regulator</fullName>
    </submittedName>
</protein>
<dbReference type="EMBL" id="AAOH01000004">
    <property type="protein sequence ID" value="EAR28534.1"/>
    <property type="molecule type" value="Genomic_DNA"/>
</dbReference>
<evidence type="ECO:0000313" key="3">
    <source>
        <dbReference type="Proteomes" id="UP000006201"/>
    </source>
</evidence>
<keyword evidence="3" id="KW-1185">Reference proteome</keyword>
<feature type="domain" description="ChrR-like cupin" evidence="1">
    <location>
        <begin position="120"/>
        <end position="216"/>
    </location>
</feature>
<dbReference type="InterPro" id="IPR025979">
    <property type="entry name" value="ChrR-like_cupin_dom"/>
</dbReference>
<evidence type="ECO:0000313" key="2">
    <source>
        <dbReference type="EMBL" id="EAR28534.1"/>
    </source>
</evidence>
<dbReference type="RefSeq" id="WP_009840361.1">
    <property type="nucleotide sequence ID" value="NZ_CH959301.1"/>
</dbReference>
<dbReference type="STRING" id="87626.PTD2_22002"/>
<comment type="caution">
    <text evidence="2">The sequence shown here is derived from an EMBL/GenBank/DDBJ whole genome shotgun (WGS) entry which is preliminary data.</text>
</comment>
<dbReference type="HOGENOM" id="CLU_111523_0_0_6"/>
<name>A4CAX6_9GAMM</name>
<dbReference type="Pfam" id="PF12973">
    <property type="entry name" value="Cupin_7"/>
    <property type="match status" value="2"/>
</dbReference>
<evidence type="ECO:0000259" key="1">
    <source>
        <dbReference type="Pfam" id="PF12973"/>
    </source>
</evidence>
<feature type="domain" description="ChrR-like cupin" evidence="1">
    <location>
        <begin position="10"/>
        <end position="112"/>
    </location>
</feature>
<sequence length="219" mass="24379">MQHINLDFSKKVVINSHLEPWQPSPLAGVTRKILSRESAESGHATSIVRYEAGSQFSSHSHPMGEEIFVLDGVFSDENGDYPAGTYIRNPPGSHHQPFSVQGCTLFVKLNQFLADDLSSVRVNTHTAQWRAGQGGLQVMPLHQHDVEHTALVKWPAGERFLPHRHYGGEEILVLSGTFCDEHGNYPTGTWLRSPHMSEHHPFVEQETIILVKVGHLGIG</sequence>
<reference evidence="2 3" key="1">
    <citation type="submission" date="2006-02" db="EMBL/GenBank/DDBJ databases">
        <authorList>
            <person name="Moran M.A."/>
            <person name="Kjelleberg S."/>
            <person name="Egan S."/>
            <person name="Saunders N."/>
            <person name="Thomas T."/>
            <person name="Ferriera S."/>
            <person name="Johnson J."/>
            <person name="Kravitz S."/>
            <person name="Halpern A."/>
            <person name="Remington K."/>
            <person name="Beeson K."/>
            <person name="Tran B."/>
            <person name="Rogers Y.-H."/>
            <person name="Friedman R."/>
            <person name="Venter J.C."/>
        </authorList>
    </citation>
    <scope>NUCLEOTIDE SEQUENCE [LARGE SCALE GENOMIC DNA]</scope>
    <source>
        <strain evidence="2 3">D2</strain>
    </source>
</reference>
<dbReference type="Gene3D" id="2.60.120.10">
    <property type="entry name" value="Jelly Rolls"/>
    <property type="match status" value="1"/>
</dbReference>
<dbReference type="eggNOG" id="COG3806">
    <property type="taxonomic scope" value="Bacteria"/>
</dbReference>
<dbReference type="Proteomes" id="UP000006201">
    <property type="component" value="Unassembled WGS sequence"/>
</dbReference>
<organism evidence="2 3">
    <name type="scientific">Pseudoalteromonas tunicata D2</name>
    <dbReference type="NCBI Taxonomy" id="87626"/>
    <lineage>
        <taxon>Bacteria</taxon>
        <taxon>Pseudomonadati</taxon>
        <taxon>Pseudomonadota</taxon>
        <taxon>Gammaproteobacteria</taxon>
        <taxon>Alteromonadales</taxon>
        <taxon>Pseudoalteromonadaceae</taxon>
        <taxon>Pseudoalteromonas</taxon>
    </lineage>
</organism>
<dbReference type="AlphaFoldDB" id="A4CAX6"/>
<proteinExistence type="predicted"/>
<dbReference type="InterPro" id="IPR011051">
    <property type="entry name" value="RmlC_Cupin_sf"/>
</dbReference>